<evidence type="ECO:0000313" key="2">
    <source>
        <dbReference type="EMBL" id="GIY24685.1"/>
    </source>
</evidence>
<accession>A0AAV4RTD3</accession>
<dbReference type="EMBL" id="BPLQ01006727">
    <property type="protein sequence ID" value="GIY24685.1"/>
    <property type="molecule type" value="Genomic_DNA"/>
</dbReference>
<feature type="compositionally biased region" description="Basic and acidic residues" evidence="1">
    <location>
        <begin position="21"/>
        <end position="35"/>
    </location>
</feature>
<keyword evidence="3" id="KW-1185">Reference proteome</keyword>
<evidence type="ECO:0000256" key="1">
    <source>
        <dbReference type="SAM" id="MobiDB-lite"/>
    </source>
</evidence>
<organism evidence="2 3">
    <name type="scientific">Caerostris darwini</name>
    <dbReference type="NCBI Taxonomy" id="1538125"/>
    <lineage>
        <taxon>Eukaryota</taxon>
        <taxon>Metazoa</taxon>
        <taxon>Ecdysozoa</taxon>
        <taxon>Arthropoda</taxon>
        <taxon>Chelicerata</taxon>
        <taxon>Arachnida</taxon>
        <taxon>Araneae</taxon>
        <taxon>Araneomorphae</taxon>
        <taxon>Entelegynae</taxon>
        <taxon>Araneoidea</taxon>
        <taxon>Araneidae</taxon>
        <taxon>Caerostris</taxon>
    </lineage>
</organism>
<feature type="region of interest" description="Disordered" evidence="1">
    <location>
        <begin position="67"/>
        <end position="90"/>
    </location>
</feature>
<dbReference type="AlphaFoldDB" id="A0AAV4RTD3"/>
<dbReference type="Proteomes" id="UP001054837">
    <property type="component" value="Unassembled WGS sequence"/>
</dbReference>
<protein>
    <submittedName>
        <fullName evidence="2">Uncharacterized protein</fullName>
    </submittedName>
</protein>
<gene>
    <name evidence="2" type="ORF">CDAR_10401</name>
</gene>
<evidence type="ECO:0000313" key="3">
    <source>
        <dbReference type="Proteomes" id="UP001054837"/>
    </source>
</evidence>
<comment type="caution">
    <text evidence="2">The sequence shown here is derived from an EMBL/GenBank/DDBJ whole genome shotgun (WGS) entry which is preliminary data.</text>
</comment>
<feature type="compositionally biased region" description="Basic and acidic residues" evidence="1">
    <location>
        <begin position="67"/>
        <end position="82"/>
    </location>
</feature>
<name>A0AAV4RTD3_9ARAC</name>
<proteinExistence type="predicted"/>
<sequence length="132" mass="15343">MGLTEICKTSKWNPPFPFEDNDLRKSNNKRTRDSNPDDCDDNAIEHGMLSELHSDYKENIQLRSWKNNDLRKSNNKRTRDSNPDDCDDNAIEHGMLSELHSDYKENIQLKEMEKCEGKDEIKGSPESELITV</sequence>
<feature type="region of interest" description="Disordered" evidence="1">
    <location>
        <begin position="17"/>
        <end position="43"/>
    </location>
</feature>
<reference evidence="2 3" key="1">
    <citation type="submission" date="2021-06" db="EMBL/GenBank/DDBJ databases">
        <title>Caerostris darwini draft genome.</title>
        <authorList>
            <person name="Kono N."/>
            <person name="Arakawa K."/>
        </authorList>
    </citation>
    <scope>NUCLEOTIDE SEQUENCE [LARGE SCALE GENOMIC DNA]</scope>
</reference>